<feature type="signal peptide" evidence="1">
    <location>
        <begin position="1"/>
        <end position="27"/>
    </location>
</feature>
<organism evidence="2 3">
    <name type="scientific">Anaeromyxobacter oryzae</name>
    <dbReference type="NCBI Taxonomy" id="2918170"/>
    <lineage>
        <taxon>Bacteria</taxon>
        <taxon>Pseudomonadati</taxon>
        <taxon>Myxococcota</taxon>
        <taxon>Myxococcia</taxon>
        <taxon>Myxococcales</taxon>
        <taxon>Cystobacterineae</taxon>
        <taxon>Anaeromyxobacteraceae</taxon>
        <taxon>Anaeromyxobacter</taxon>
    </lineage>
</organism>
<feature type="chain" id="PRO_5046491173" evidence="1">
    <location>
        <begin position="28"/>
        <end position="711"/>
    </location>
</feature>
<name>A0ABM7X248_9BACT</name>
<dbReference type="RefSeq" id="WP_248355053.1">
    <property type="nucleotide sequence ID" value="NZ_AP025591.1"/>
</dbReference>
<evidence type="ECO:0000313" key="3">
    <source>
        <dbReference type="Proteomes" id="UP001162891"/>
    </source>
</evidence>
<protein>
    <submittedName>
        <fullName evidence="2">Uncharacterized protein</fullName>
    </submittedName>
</protein>
<keyword evidence="1" id="KW-0732">Signal</keyword>
<proteinExistence type="predicted"/>
<sequence length="711" mass="68638">MPRTSAGPIRRSLSLPAVVLTLLAALAACSKSGGGTTDPSCKPLTAACSAPSDCCSGTCTAGVCADAVQCAPLASACNAAADCCSGACSSNVCVAPQGQCKALDAACTSASECCTGACTAQKCAVPTTCGELADPCAANEACCSGRCDGTKCVSADYCKPVDAVCSTTLPTACCTGSCTPDTAGSTSGHCAVAACKTVSTQCSADSDCCSGICSGTATASGSCLAVPTGASGFTCNTLGESCAAGTDCCSSNCKGGVCVQAYACQAYGDVCYDAKSCCSGLCDLSAGTPGRCIDAPGGCVQGGNPCSSGSTCCSRICKDMGTGVTVCAPAGGCRMTDEYCDSSAACCGGSGGYGVYCDVIGKTSPDTGSHDDFRCSKGQSCNPPGNICGVTTDVNASQNCCIPGDFNGSGKAVCKPDSNGVYRCYGSPPGGGTGTSCPTGYDGSNPACCIATGQICEFKDQCCDGEPCVPDATGVLRCTAGAACKPTGSTCAGSTDTTCCDGPCTNIVEQGWKCQSKPPPSSCHANGDPCTSSGDCCSGTCDAGTCRAPCLGMEGACTTTADCCSGFTCLIPPGSTSGTCESAGPAPSCAQTGGACSATTPCCDSAESCVSGTCAAASTCGGTSHACAADGDCCGGLLCLSTADVGGTLKYTACAPGAICSCDTPPPAYCVDPGLACSPNQPCCTGAGYCASTATRAVCDGTTPCTCYTSG</sequence>
<evidence type="ECO:0000256" key="1">
    <source>
        <dbReference type="SAM" id="SignalP"/>
    </source>
</evidence>
<evidence type="ECO:0000313" key="2">
    <source>
        <dbReference type="EMBL" id="BDG05865.1"/>
    </source>
</evidence>
<dbReference type="Proteomes" id="UP001162891">
    <property type="component" value="Chromosome"/>
</dbReference>
<gene>
    <name evidence="2" type="ORF">AMOR_48610</name>
</gene>
<accession>A0ABM7X248</accession>
<keyword evidence="3" id="KW-1185">Reference proteome</keyword>
<dbReference type="PROSITE" id="PS51257">
    <property type="entry name" value="PROKAR_LIPOPROTEIN"/>
    <property type="match status" value="1"/>
</dbReference>
<reference evidence="3" key="1">
    <citation type="journal article" date="2022" name="Int. J. Syst. Evol. Microbiol.">
        <title>Anaeromyxobacter oryzae sp. nov., Anaeromyxobacter diazotrophicus sp. nov. and Anaeromyxobacter paludicola sp. nov., isolated from paddy soils.</title>
        <authorList>
            <person name="Itoh H."/>
            <person name="Xu Z."/>
            <person name="Mise K."/>
            <person name="Masuda Y."/>
            <person name="Ushijima N."/>
            <person name="Hayakawa C."/>
            <person name="Shiratori Y."/>
            <person name="Senoo K."/>
        </authorList>
    </citation>
    <scope>NUCLEOTIDE SEQUENCE [LARGE SCALE GENOMIC DNA]</scope>
    <source>
        <strain evidence="3">Red232</strain>
    </source>
</reference>
<dbReference type="EMBL" id="AP025591">
    <property type="protein sequence ID" value="BDG05865.1"/>
    <property type="molecule type" value="Genomic_DNA"/>
</dbReference>